<dbReference type="Proteomes" id="UP000297725">
    <property type="component" value="Unassembled WGS sequence"/>
</dbReference>
<name>A0AAJ5EGI4_9ENTE</name>
<organism evidence="3 5">
    <name type="scientific">Vagococcus xieshaowenii</name>
    <dbReference type="NCBI Taxonomy" id="2562451"/>
    <lineage>
        <taxon>Bacteria</taxon>
        <taxon>Bacillati</taxon>
        <taxon>Bacillota</taxon>
        <taxon>Bacilli</taxon>
        <taxon>Lactobacillales</taxon>
        <taxon>Enterococcaceae</taxon>
        <taxon>Vagococcus</taxon>
    </lineage>
</organism>
<dbReference type="Pfam" id="PF13333">
    <property type="entry name" value="rve_2"/>
    <property type="match status" value="1"/>
</dbReference>
<evidence type="ECO:0000313" key="5">
    <source>
        <dbReference type="Proteomes" id="UP000297725"/>
    </source>
</evidence>
<accession>A0AAJ5EGI4</accession>
<dbReference type="PROSITE" id="PS50994">
    <property type="entry name" value="INTEGRASE"/>
    <property type="match status" value="1"/>
</dbReference>
<reference evidence="3 5" key="1">
    <citation type="submission" date="2019-03" db="EMBL/GenBank/DDBJ databases">
        <title>Vagococcus sp. was isolated fron gut of Carduelis flavirostris.</title>
        <authorList>
            <person name="Ge Y."/>
        </authorList>
    </citation>
    <scope>NUCLEOTIDE SEQUENCE [LARGE SCALE GENOMIC DNA]</scope>
    <source>
        <strain evidence="3 5">CF-210</strain>
    </source>
</reference>
<dbReference type="InterPro" id="IPR001584">
    <property type="entry name" value="Integrase_cat-core"/>
</dbReference>
<dbReference type="InterPro" id="IPR012337">
    <property type="entry name" value="RNaseH-like_sf"/>
</dbReference>
<dbReference type="Pfam" id="PF00665">
    <property type="entry name" value="rve"/>
    <property type="match status" value="1"/>
</dbReference>
<dbReference type="Proteomes" id="UP000296883">
    <property type="component" value="Chromosome"/>
</dbReference>
<proteinExistence type="predicted"/>
<keyword evidence="4" id="KW-1185">Reference proteome</keyword>
<evidence type="ECO:0000313" key="3">
    <source>
        <dbReference type="EMBL" id="TFZ43446.1"/>
    </source>
</evidence>
<dbReference type="GO" id="GO:0015074">
    <property type="term" value="P:DNA integration"/>
    <property type="evidence" value="ECO:0007669"/>
    <property type="project" value="InterPro"/>
</dbReference>
<dbReference type="GO" id="GO:0003676">
    <property type="term" value="F:nucleic acid binding"/>
    <property type="evidence" value="ECO:0007669"/>
    <property type="project" value="InterPro"/>
</dbReference>
<protein>
    <recommendedName>
        <fullName evidence="1">Integrase catalytic domain-containing protein</fullName>
    </recommendedName>
</protein>
<sequence>MQLNHSNNNPLVMETVEKAFKKNPGAKALLHSDRGFQYTSHMYQQLSEKYQFAKSMSRVSRCLDNQPIERFWGTFKEEKFYRESYLDFKQLKRSVSGYIRYYNNYRYSEGLNELAPNEFRKQVA</sequence>
<dbReference type="EMBL" id="CP038865">
    <property type="protein sequence ID" value="QCA28847.1"/>
    <property type="molecule type" value="Genomic_DNA"/>
</dbReference>
<dbReference type="SUPFAM" id="SSF53098">
    <property type="entry name" value="Ribonuclease H-like"/>
    <property type="match status" value="1"/>
</dbReference>
<evidence type="ECO:0000313" key="4">
    <source>
        <dbReference type="Proteomes" id="UP000296883"/>
    </source>
</evidence>
<dbReference type="EMBL" id="SRHU01000001">
    <property type="protein sequence ID" value="TFZ43446.1"/>
    <property type="molecule type" value="Genomic_DNA"/>
</dbReference>
<dbReference type="PANTHER" id="PTHR46889:SF4">
    <property type="entry name" value="TRANSPOSASE INSO FOR INSERTION SEQUENCE ELEMENT IS911B-RELATED"/>
    <property type="match status" value="1"/>
</dbReference>
<dbReference type="Gene3D" id="3.30.420.10">
    <property type="entry name" value="Ribonuclease H-like superfamily/Ribonuclease H"/>
    <property type="match status" value="1"/>
</dbReference>
<dbReference type="InterPro" id="IPR050900">
    <property type="entry name" value="Transposase_IS3/IS150/IS904"/>
</dbReference>
<gene>
    <name evidence="3" type="ORF">E4031_00120</name>
    <name evidence="2" type="ORF">E4Z98_05755</name>
</gene>
<dbReference type="PANTHER" id="PTHR46889">
    <property type="entry name" value="TRANSPOSASE INSF FOR INSERTION SEQUENCE IS3B-RELATED"/>
    <property type="match status" value="1"/>
</dbReference>
<evidence type="ECO:0000259" key="1">
    <source>
        <dbReference type="PROSITE" id="PS50994"/>
    </source>
</evidence>
<reference evidence="2 4" key="2">
    <citation type="journal article" date="2020" name="Int. J. Syst. Evol. Microbiol.">
        <title>Vagococcus xieshaowenii sp. nov., isolated from snow finch (Montifringilla taczanowskii) cloacal content.</title>
        <authorList>
            <person name="Ge Y."/>
            <person name="Yang J."/>
            <person name="Lai X.H."/>
            <person name="Zhang G."/>
            <person name="Jin D."/>
            <person name="Lu S."/>
            <person name="Wang B."/>
            <person name="Huang Y."/>
            <person name="Huang Y."/>
            <person name="Ren Z."/>
            <person name="Zhang X."/>
            <person name="Xu J."/>
        </authorList>
    </citation>
    <scope>NUCLEOTIDE SEQUENCE [LARGE SCALE GENOMIC DNA]</scope>
    <source>
        <strain evidence="2">Personal::cf-49</strain>
        <strain evidence="4">personal::cf-49</strain>
    </source>
</reference>
<feature type="domain" description="Integrase catalytic" evidence="1">
    <location>
        <begin position="1"/>
        <end position="124"/>
    </location>
</feature>
<dbReference type="InterPro" id="IPR036397">
    <property type="entry name" value="RNaseH_sf"/>
</dbReference>
<evidence type="ECO:0000313" key="2">
    <source>
        <dbReference type="EMBL" id="QCA28847.1"/>
    </source>
</evidence>
<dbReference type="AlphaFoldDB" id="A0AAJ5EGI4"/>